<evidence type="ECO:0000256" key="2">
    <source>
        <dbReference type="ARBA" id="ARBA00022679"/>
    </source>
</evidence>
<dbReference type="InterPro" id="IPR029063">
    <property type="entry name" value="SAM-dependent_MTases_sf"/>
</dbReference>
<dbReference type="InterPro" id="IPR004398">
    <property type="entry name" value="RNA_MeTrfase_RsmD"/>
</dbReference>
<accession>A0A561VBL9</accession>
<organism evidence="3 4">
    <name type="scientific">Saccharopolyspora dendranthemae</name>
    <dbReference type="NCBI Taxonomy" id="1181886"/>
    <lineage>
        <taxon>Bacteria</taxon>
        <taxon>Bacillati</taxon>
        <taxon>Actinomycetota</taxon>
        <taxon>Actinomycetes</taxon>
        <taxon>Pseudonocardiales</taxon>
        <taxon>Pseudonocardiaceae</taxon>
        <taxon>Saccharopolyspora</taxon>
    </lineage>
</organism>
<keyword evidence="4" id="KW-1185">Reference proteome</keyword>
<name>A0A561VBL9_9PSEU</name>
<dbReference type="PANTHER" id="PTHR43542">
    <property type="entry name" value="METHYLTRANSFERASE"/>
    <property type="match status" value="1"/>
</dbReference>
<gene>
    <name evidence="3" type="ORF">FHU35_111621</name>
</gene>
<proteinExistence type="predicted"/>
<dbReference type="Proteomes" id="UP000316184">
    <property type="component" value="Unassembled WGS sequence"/>
</dbReference>
<dbReference type="Gene3D" id="3.40.50.150">
    <property type="entry name" value="Vaccinia Virus protein VP39"/>
    <property type="match status" value="1"/>
</dbReference>
<evidence type="ECO:0000313" key="3">
    <source>
        <dbReference type="EMBL" id="TWG08992.1"/>
    </source>
</evidence>
<dbReference type="GO" id="GO:0031167">
    <property type="term" value="P:rRNA methylation"/>
    <property type="evidence" value="ECO:0007669"/>
    <property type="project" value="InterPro"/>
</dbReference>
<dbReference type="GO" id="GO:0003676">
    <property type="term" value="F:nucleic acid binding"/>
    <property type="evidence" value="ECO:0007669"/>
    <property type="project" value="InterPro"/>
</dbReference>
<dbReference type="GO" id="GO:0008168">
    <property type="term" value="F:methyltransferase activity"/>
    <property type="evidence" value="ECO:0007669"/>
    <property type="project" value="UniProtKB-KW"/>
</dbReference>
<dbReference type="EMBL" id="VIWX01000001">
    <property type="protein sequence ID" value="TWG08992.1"/>
    <property type="molecule type" value="Genomic_DNA"/>
</dbReference>
<dbReference type="NCBIfam" id="TIGR00095">
    <property type="entry name" value="16S rRNA (guanine(966)-N(2))-methyltransferase RsmD"/>
    <property type="match status" value="1"/>
</dbReference>
<dbReference type="CDD" id="cd02440">
    <property type="entry name" value="AdoMet_MTases"/>
    <property type="match status" value="1"/>
</dbReference>
<sequence length="204" mass="22061">MAEDPRNTRAPGVRDDVRVTRIVAGSAGGRRLEVPPKGTRPTSERVREALFNSLETMLDIEGLRVLDLYGGSGALGLEALSRGAGHATFVESDRRAASILKRNATALGFRDVRVEQAKAETLTAAATAEPFDVVLADPPYDLSSELLQRVLDGLVAHGWVGPGSVVIVERAVRSGEPDWPDPLEALRSKRYGDTSVHWAVIEQR</sequence>
<comment type="caution">
    <text evidence="3">The sequence shown here is derived from an EMBL/GenBank/DDBJ whole genome shotgun (WGS) entry which is preliminary data.</text>
</comment>
<protein>
    <submittedName>
        <fullName evidence="3">16S rRNA (Guanine966-N2)-methyltransferase</fullName>
    </submittedName>
</protein>
<dbReference type="AlphaFoldDB" id="A0A561VBL9"/>
<dbReference type="Pfam" id="PF03602">
    <property type="entry name" value="Cons_hypoth95"/>
    <property type="match status" value="1"/>
</dbReference>
<keyword evidence="1 3" id="KW-0489">Methyltransferase</keyword>
<dbReference type="PIRSF" id="PIRSF004553">
    <property type="entry name" value="CHP00095"/>
    <property type="match status" value="1"/>
</dbReference>
<evidence type="ECO:0000256" key="1">
    <source>
        <dbReference type="ARBA" id="ARBA00022603"/>
    </source>
</evidence>
<dbReference type="PROSITE" id="PS00092">
    <property type="entry name" value="N6_MTASE"/>
    <property type="match status" value="1"/>
</dbReference>
<dbReference type="InterPro" id="IPR002052">
    <property type="entry name" value="DNA_methylase_N6_adenine_CS"/>
</dbReference>
<keyword evidence="2 3" id="KW-0808">Transferase</keyword>
<dbReference type="SUPFAM" id="SSF53335">
    <property type="entry name" value="S-adenosyl-L-methionine-dependent methyltransferases"/>
    <property type="match status" value="1"/>
</dbReference>
<evidence type="ECO:0000313" key="4">
    <source>
        <dbReference type="Proteomes" id="UP000316184"/>
    </source>
</evidence>
<dbReference type="PANTHER" id="PTHR43542:SF1">
    <property type="entry name" value="METHYLTRANSFERASE"/>
    <property type="match status" value="1"/>
</dbReference>
<reference evidence="3 4" key="1">
    <citation type="submission" date="2019-06" db="EMBL/GenBank/DDBJ databases">
        <title>Sequencing the genomes of 1000 actinobacteria strains.</title>
        <authorList>
            <person name="Klenk H.-P."/>
        </authorList>
    </citation>
    <scope>NUCLEOTIDE SEQUENCE [LARGE SCALE GENOMIC DNA]</scope>
    <source>
        <strain evidence="3 4">DSM 46699</strain>
    </source>
</reference>